<accession>A0A194VF81</accession>
<evidence type="ECO:0000313" key="3">
    <source>
        <dbReference type="Proteomes" id="UP000078576"/>
    </source>
</evidence>
<sequence length="457" mass="49887">MAVFVDFGDDDVESPQQGHNLTKPVWNGTAPPADYHNDHEYEHKTEDDVSSDRNDREEATHEPTVQEVHSMTRALGCYPVVMAVATQLDLNDLDSLSRTCRGVHNSLLQNRPILLKSTLHCSNEEVPVDPESTLRYRARAGNWYYMEDTARTGSYNGKAGSCARDMVAKCRKCSTVVCRNCAIKPPAPAVMRDRHRRLCIACQKQPIGRLVKPAQGPDVSLTSDLMQRAICTCETAGVWLCQPCGRGIRGADSEYRGIWKWRSQYGEVLGGLGTGIGDADRGVECWRKSECCNSKYMEHETDCDAEDAREAEDLIAQGHSGGGTPATLSLYSGSHSWSSSHSNLSMHSNASVGQGGLLDPGSVASGMRTSSPALGPGYARHEVEGIGNKIKSVKINMTRVGACVPEWGDEKLSGTSLRREADGQVRSLCGWCSRVLPSQKDYETDEKLRASEATTSA</sequence>
<evidence type="ECO:0000313" key="2">
    <source>
        <dbReference type="EMBL" id="KUI62660.1"/>
    </source>
</evidence>
<dbReference type="EMBL" id="KN714825">
    <property type="protein sequence ID" value="KUI62660.1"/>
    <property type="molecule type" value="Genomic_DNA"/>
</dbReference>
<evidence type="ECO:0000256" key="1">
    <source>
        <dbReference type="SAM" id="MobiDB-lite"/>
    </source>
</evidence>
<feature type="compositionally biased region" description="Basic and acidic residues" evidence="1">
    <location>
        <begin position="35"/>
        <end position="61"/>
    </location>
</feature>
<reference evidence="3" key="1">
    <citation type="submission" date="2014-12" db="EMBL/GenBank/DDBJ databases">
        <title>Genome Sequence of Valsa Canker Pathogens Uncovers a Specific Adaption of Colonization on Woody Bark.</title>
        <authorList>
            <person name="Yin Z."/>
            <person name="Liu H."/>
            <person name="Gao X."/>
            <person name="Li Z."/>
            <person name="Song N."/>
            <person name="Ke X."/>
            <person name="Dai Q."/>
            <person name="Wu Y."/>
            <person name="Sun Y."/>
            <person name="Xu J.-R."/>
            <person name="Kang Z.K."/>
            <person name="Wang L."/>
            <person name="Huang L."/>
        </authorList>
    </citation>
    <scope>NUCLEOTIDE SEQUENCE [LARGE SCALE GENOMIC DNA]</scope>
    <source>
        <strain evidence="3">SXYL134</strain>
    </source>
</reference>
<feature type="region of interest" description="Disordered" evidence="1">
    <location>
        <begin position="1"/>
        <end position="67"/>
    </location>
</feature>
<organism evidence="2 3">
    <name type="scientific">Cytospora mali</name>
    <name type="common">Apple Valsa canker fungus</name>
    <name type="synonym">Valsa mali</name>
    <dbReference type="NCBI Taxonomy" id="578113"/>
    <lineage>
        <taxon>Eukaryota</taxon>
        <taxon>Fungi</taxon>
        <taxon>Dikarya</taxon>
        <taxon>Ascomycota</taxon>
        <taxon>Pezizomycotina</taxon>
        <taxon>Sordariomycetes</taxon>
        <taxon>Sordariomycetidae</taxon>
        <taxon>Diaporthales</taxon>
        <taxon>Cytosporaceae</taxon>
        <taxon>Cytospora</taxon>
    </lineage>
</organism>
<dbReference type="OrthoDB" id="5288318at2759"/>
<dbReference type="AlphaFoldDB" id="A0A194VF81"/>
<dbReference type="STRING" id="694573.A0A194VF81"/>
<feature type="compositionally biased region" description="Low complexity" evidence="1">
    <location>
        <begin position="342"/>
        <end position="351"/>
    </location>
</feature>
<dbReference type="Proteomes" id="UP000078576">
    <property type="component" value="Unassembled WGS sequence"/>
</dbReference>
<protein>
    <submittedName>
        <fullName evidence="2">Uncharacterized protein</fullName>
    </submittedName>
</protein>
<gene>
    <name evidence="2" type="ORF">VP1G_09769</name>
</gene>
<feature type="region of interest" description="Disordered" evidence="1">
    <location>
        <begin position="342"/>
        <end position="376"/>
    </location>
</feature>
<name>A0A194VF81_CYTMA</name>
<keyword evidence="3" id="KW-1185">Reference proteome</keyword>
<proteinExistence type="predicted"/>